<keyword evidence="1" id="KW-0472">Membrane</keyword>
<name>A0A0F3NDN4_9RICK</name>
<proteinExistence type="predicted"/>
<sequence length="46" mass="5423">MLAVECHIFGSEYLNSNDMLYINLHYVFCYGMNVICYMLLLLIVEI</sequence>
<evidence type="ECO:0000256" key="1">
    <source>
        <dbReference type="SAM" id="Phobius"/>
    </source>
</evidence>
<dbReference type="PATRIC" id="fig|1359167.3.peg.45"/>
<reference evidence="2 3" key="1">
    <citation type="submission" date="2015-02" db="EMBL/GenBank/DDBJ databases">
        <title>Genome Sequencing of Rickettsiales.</title>
        <authorList>
            <person name="Daugherty S.C."/>
            <person name="Su Q."/>
            <person name="Abolude K."/>
            <person name="Beier-Sexton M."/>
            <person name="Carlyon J.A."/>
            <person name="Carter R."/>
            <person name="Day N.P."/>
            <person name="Dumler S.J."/>
            <person name="Dyachenko V."/>
            <person name="Godinez A."/>
            <person name="Kurtti T.J."/>
            <person name="Lichay M."/>
            <person name="Mullins K.E."/>
            <person name="Ott S."/>
            <person name="Pappas-Brown V."/>
            <person name="Paris D.H."/>
            <person name="Patel P."/>
            <person name="Richards A.L."/>
            <person name="Sadzewicz L."/>
            <person name="Sears K."/>
            <person name="Seidman D."/>
            <person name="Sengamalay N."/>
            <person name="Stenos J."/>
            <person name="Tallon L.J."/>
            <person name="Vincent G."/>
            <person name="Fraser C.M."/>
            <person name="Munderloh U."/>
            <person name="Dunning-Hotopp J.C."/>
        </authorList>
    </citation>
    <scope>NUCLEOTIDE SEQUENCE [LARGE SCALE GENOMIC DNA]</scope>
    <source>
        <strain evidence="2 3">EmCRT</strain>
    </source>
</reference>
<comment type="caution">
    <text evidence="2">The sequence shown here is derived from an EMBL/GenBank/DDBJ whole genome shotgun (WGS) entry which is preliminary data.</text>
</comment>
<gene>
    <name evidence="2" type="ORF">EMUCRT_0047</name>
</gene>
<evidence type="ECO:0000313" key="2">
    <source>
        <dbReference type="EMBL" id="KJV65866.1"/>
    </source>
</evidence>
<feature type="transmembrane region" description="Helical" evidence="1">
    <location>
        <begin position="20"/>
        <end position="44"/>
    </location>
</feature>
<accession>A0A0F3NDN4</accession>
<dbReference type="EMBL" id="LANU01000001">
    <property type="protein sequence ID" value="KJV65866.1"/>
    <property type="molecule type" value="Genomic_DNA"/>
</dbReference>
<evidence type="ECO:0000313" key="3">
    <source>
        <dbReference type="Proteomes" id="UP000033546"/>
    </source>
</evidence>
<organism evidence="2 3">
    <name type="scientific">Ehrlichia cf. muris str. EmCRT</name>
    <dbReference type="NCBI Taxonomy" id="1359167"/>
    <lineage>
        <taxon>Bacteria</taxon>
        <taxon>Pseudomonadati</taxon>
        <taxon>Pseudomonadota</taxon>
        <taxon>Alphaproteobacteria</taxon>
        <taxon>Rickettsiales</taxon>
        <taxon>Anaplasmataceae</taxon>
        <taxon>Ehrlichia</taxon>
    </lineage>
</organism>
<dbReference type="Proteomes" id="UP000033546">
    <property type="component" value="Unassembled WGS sequence"/>
</dbReference>
<dbReference type="AlphaFoldDB" id="A0A0F3NDN4"/>
<protein>
    <submittedName>
        <fullName evidence="2">Uncharacterized protein</fullName>
    </submittedName>
</protein>
<keyword evidence="1" id="KW-1133">Transmembrane helix</keyword>
<keyword evidence="1" id="KW-0812">Transmembrane</keyword>